<proteinExistence type="predicted"/>
<evidence type="ECO:0000313" key="1">
    <source>
        <dbReference type="EMBL" id="KAH7960101.1"/>
    </source>
</evidence>
<reference evidence="1" key="1">
    <citation type="submission" date="2020-05" db="EMBL/GenBank/DDBJ databases">
        <title>Large-scale comparative analyses of tick genomes elucidate their genetic diversity and vector capacities.</title>
        <authorList>
            <person name="Jia N."/>
            <person name="Wang J."/>
            <person name="Shi W."/>
            <person name="Du L."/>
            <person name="Sun Y."/>
            <person name="Zhan W."/>
            <person name="Jiang J."/>
            <person name="Wang Q."/>
            <person name="Zhang B."/>
            <person name="Ji P."/>
            <person name="Sakyi L.B."/>
            <person name="Cui X."/>
            <person name="Yuan T."/>
            <person name="Jiang B."/>
            <person name="Yang W."/>
            <person name="Lam T.T.-Y."/>
            <person name="Chang Q."/>
            <person name="Ding S."/>
            <person name="Wang X."/>
            <person name="Zhu J."/>
            <person name="Ruan X."/>
            <person name="Zhao L."/>
            <person name="Wei J."/>
            <person name="Que T."/>
            <person name="Du C."/>
            <person name="Cheng J."/>
            <person name="Dai P."/>
            <person name="Han X."/>
            <person name="Huang E."/>
            <person name="Gao Y."/>
            <person name="Liu J."/>
            <person name="Shao H."/>
            <person name="Ye R."/>
            <person name="Li L."/>
            <person name="Wei W."/>
            <person name="Wang X."/>
            <person name="Wang C."/>
            <person name="Yang T."/>
            <person name="Huo Q."/>
            <person name="Li W."/>
            <person name="Guo W."/>
            <person name="Chen H."/>
            <person name="Zhou L."/>
            <person name="Ni X."/>
            <person name="Tian J."/>
            <person name="Zhou Y."/>
            <person name="Sheng Y."/>
            <person name="Liu T."/>
            <person name="Pan Y."/>
            <person name="Xia L."/>
            <person name="Li J."/>
            <person name="Zhao F."/>
            <person name="Cao W."/>
        </authorList>
    </citation>
    <scope>NUCLEOTIDE SEQUENCE</scope>
    <source>
        <strain evidence="1">Dsil-2018</strain>
    </source>
</reference>
<evidence type="ECO:0000313" key="2">
    <source>
        <dbReference type="Proteomes" id="UP000821865"/>
    </source>
</evidence>
<gene>
    <name evidence="1" type="ORF">HPB49_016940</name>
</gene>
<sequence length="373" mass="40709">MAHLTISSLGSSRERSRQGKWRILSKWAASRSSSGSSLSSSILKISDQEEDDLCGPTEPQLHRPRSAVRQSVQRKRQSETRPSSGTLLRTSSGDKSAEPQHNTPGPSGSQSFWGTSYQRGEDSSMHRGPVGSPGPSGLQSFWSRREDSSVHHRASSASSARASAPIAEKSAPKVEPPDRFSGARQPDTSLQHPAGSQPMRSAASTPGREEAASEPRDKRSPTSTSSKNDKSRAKPVVRVDRAAQGRRSSPISRPSNQRKLGTAVRRPVGYRALQEIARFRSSTQTLIPRLSFARVVREIMQCHATGGHDLRIQRLALDALQQGSEAVLVALLEGSNLIAHSARRVTIMPRDIQTLLTIIRNYGSLQQSLTERH</sequence>
<name>A0ACB8D6S3_DERSI</name>
<comment type="caution">
    <text evidence="1">The sequence shown here is derived from an EMBL/GenBank/DDBJ whole genome shotgun (WGS) entry which is preliminary data.</text>
</comment>
<dbReference type="EMBL" id="CM023472">
    <property type="protein sequence ID" value="KAH7960101.1"/>
    <property type="molecule type" value="Genomic_DNA"/>
</dbReference>
<keyword evidence="2" id="KW-1185">Reference proteome</keyword>
<organism evidence="1 2">
    <name type="scientific">Dermacentor silvarum</name>
    <name type="common">Tick</name>
    <dbReference type="NCBI Taxonomy" id="543639"/>
    <lineage>
        <taxon>Eukaryota</taxon>
        <taxon>Metazoa</taxon>
        <taxon>Ecdysozoa</taxon>
        <taxon>Arthropoda</taxon>
        <taxon>Chelicerata</taxon>
        <taxon>Arachnida</taxon>
        <taxon>Acari</taxon>
        <taxon>Parasitiformes</taxon>
        <taxon>Ixodida</taxon>
        <taxon>Ixodoidea</taxon>
        <taxon>Ixodidae</taxon>
        <taxon>Rhipicephalinae</taxon>
        <taxon>Dermacentor</taxon>
    </lineage>
</organism>
<dbReference type="Proteomes" id="UP000821865">
    <property type="component" value="Chromosome 3"/>
</dbReference>
<accession>A0ACB8D6S3</accession>
<protein>
    <submittedName>
        <fullName evidence="1">Uncharacterized protein</fullName>
    </submittedName>
</protein>